<feature type="region of interest" description="Disordered" evidence="13">
    <location>
        <begin position="365"/>
        <end position="394"/>
    </location>
</feature>
<feature type="compositionally biased region" description="Polar residues" evidence="13">
    <location>
        <begin position="376"/>
        <end position="385"/>
    </location>
</feature>
<keyword evidence="9 12" id="KW-0256">Endoplasmic reticulum</keyword>
<feature type="compositionally biased region" description="Low complexity" evidence="13">
    <location>
        <begin position="365"/>
        <end position="375"/>
    </location>
</feature>
<protein>
    <recommendedName>
        <fullName evidence="4 12">GPI mannosyltransferase 2</fullName>
        <ecNumber evidence="12">2.4.1.-</ecNumber>
    </recommendedName>
</protein>
<evidence type="ECO:0000256" key="7">
    <source>
        <dbReference type="ARBA" id="ARBA00022679"/>
    </source>
</evidence>
<dbReference type="PANTHER" id="PTHR12468:SF2">
    <property type="entry name" value="GPI MANNOSYLTRANSFERASE 2"/>
    <property type="match status" value="1"/>
</dbReference>
<dbReference type="GO" id="GO:0000009">
    <property type="term" value="F:alpha-1,6-mannosyltransferase activity"/>
    <property type="evidence" value="ECO:0007669"/>
    <property type="project" value="InterPro"/>
</dbReference>
<evidence type="ECO:0000256" key="3">
    <source>
        <dbReference type="ARBA" id="ARBA00008698"/>
    </source>
</evidence>
<evidence type="ECO:0000256" key="8">
    <source>
        <dbReference type="ARBA" id="ARBA00022692"/>
    </source>
</evidence>
<evidence type="ECO:0000256" key="5">
    <source>
        <dbReference type="ARBA" id="ARBA00022502"/>
    </source>
</evidence>
<comment type="pathway">
    <text evidence="2 12">Glycolipid biosynthesis; glycosylphosphatidylinositol-anchor biosynthesis.</text>
</comment>
<dbReference type="InterPro" id="IPR007315">
    <property type="entry name" value="PIG-V/Gpi18"/>
</dbReference>
<dbReference type="GO" id="GO:0004376">
    <property type="term" value="F:GPI mannosyltransferase activity"/>
    <property type="evidence" value="ECO:0007669"/>
    <property type="project" value="InterPro"/>
</dbReference>
<gene>
    <name evidence="14" type="ORF">AOQ84DRAFT_392747</name>
</gene>
<dbReference type="UniPathway" id="UPA00196"/>
<evidence type="ECO:0000256" key="6">
    <source>
        <dbReference type="ARBA" id="ARBA00022676"/>
    </source>
</evidence>
<feature type="transmembrane region" description="Helical" evidence="12">
    <location>
        <begin position="236"/>
        <end position="254"/>
    </location>
</feature>
<dbReference type="AlphaFoldDB" id="A0A8E2EQF8"/>
<dbReference type="PANTHER" id="PTHR12468">
    <property type="entry name" value="GPI MANNOSYLTRANSFERASE 2"/>
    <property type="match status" value="1"/>
</dbReference>
<keyword evidence="8 12" id="KW-0812">Transmembrane</keyword>
<sequence length="484" mass="54262">MSAWKPFSQPSNDPIKSLVIIFVLWKFVLVLLAIASPVPGYDTSTLILIRGHDLNLSRRTFYSEFHTIRERLSLSLVRWDAIYFVKTAERGYVNEQEWAFSWVFTRLIAFFAFYLPSSKNALESYIWAGLLISLVSHLLSVLVLHRLFITVRKDTPNSKVAFVAAVLHIISPAGLFLSAPYGESLFSLFNFSGMLLYAKYQRAQQDRSSRHALKECYLVGSGCCFAMATSLRSNGLLSGLIFAYDVATLLPSLLGFRLDLIGFRRLLATVIAGLLTAIGFLGPQWLAYEEFCGVAMSNGHVRPWCTKLFPSIYSWVQVHYWDLGFLRYWTLSNVPLFLIAAPMLWLLVQSSFTALTDQLQAQILSTPSPSTSSPSRNSGVRQTTLRPGKETESDDIERGCLRRLALPQLVLALTTFTSFHVQIINRISSGYPLWYLAIAISLVKGTPLYVFGKAQSSASSWVVHWMISYAIIQGGLFASFLPPA</sequence>
<keyword evidence="10 12" id="KW-1133">Transmembrane helix</keyword>
<comment type="function">
    <text evidence="12">Mannosyltransferase involved in glycosylphosphatidylinositol-anchor biosynthesis.</text>
</comment>
<evidence type="ECO:0000256" key="1">
    <source>
        <dbReference type="ARBA" id="ARBA00004477"/>
    </source>
</evidence>
<feature type="transmembrane region" description="Helical" evidence="12">
    <location>
        <begin position="462"/>
        <end position="481"/>
    </location>
</feature>
<dbReference type="GO" id="GO:0005789">
    <property type="term" value="C:endoplasmic reticulum membrane"/>
    <property type="evidence" value="ECO:0007669"/>
    <property type="project" value="UniProtKB-SubCell"/>
</dbReference>
<feature type="transmembrane region" description="Helical" evidence="12">
    <location>
        <begin position="328"/>
        <end position="348"/>
    </location>
</feature>
<feature type="transmembrane region" description="Helical" evidence="12">
    <location>
        <begin position="160"/>
        <end position="178"/>
    </location>
</feature>
<feature type="transmembrane region" description="Helical" evidence="12">
    <location>
        <begin position="15"/>
        <end position="35"/>
    </location>
</feature>
<organism evidence="14 15">
    <name type="scientific">Glonium stellatum</name>
    <dbReference type="NCBI Taxonomy" id="574774"/>
    <lineage>
        <taxon>Eukaryota</taxon>
        <taxon>Fungi</taxon>
        <taxon>Dikarya</taxon>
        <taxon>Ascomycota</taxon>
        <taxon>Pezizomycotina</taxon>
        <taxon>Dothideomycetes</taxon>
        <taxon>Pleosporomycetidae</taxon>
        <taxon>Gloniales</taxon>
        <taxon>Gloniaceae</taxon>
        <taxon>Glonium</taxon>
    </lineage>
</organism>
<keyword evidence="5 12" id="KW-0337">GPI-anchor biosynthesis</keyword>
<feature type="transmembrane region" description="Helical" evidence="12">
    <location>
        <begin position="266"/>
        <end position="286"/>
    </location>
</feature>
<evidence type="ECO:0000256" key="10">
    <source>
        <dbReference type="ARBA" id="ARBA00022989"/>
    </source>
</evidence>
<feature type="transmembrane region" description="Helical" evidence="12">
    <location>
        <begin position="127"/>
        <end position="148"/>
    </location>
</feature>
<evidence type="ECO:0000313" key="15">
    <source>
        <dbReference type="Proteomes" id="UP000250140"/>
    </source>
</evidence>
<name>A0A8E2EQF8_9PEZI</name>
<accession>A0A8E2EQF8</accession>
<evidence type="ECO:0000256" key="13">
    <source>
        <dbReference type="SAM" id="MobiDB-lite"/>
    </source>
</evidence>
<keyword evidence="11 12" id="KW-0472">Membrane</keyword>
<dbReference type="EC" id="2.4.1.-" evidence="12"/>
<evidence type="ECO:0000313" key="14">
    <source>
        <dbReference type="EMBL" id="OCL02726.1"/>
    </source>
</evidence>
<feature type="transmembrane region" description="Helical" evidence="12">
    <location>
        <begin position="98"/>
        <end position="115"/>
    </location>
</feature>
<dbReference type="OrthoDB" id="10252502at2759"/>
<proteinExistence type="inferred from homology"/>
<evidence type="ECO:0000256" key="9">
    <source>
        <dbReference type="ARBA" id="ARBA00022824"/>
    </source>
</evidence>
<dbReference type="Pfam" id="PF04188">
    <property type="entry name" value="Mannosyl_trans2"/>
    <property type="match status" value="1"/>
</dbReference>
<feature type="transmembrane region" description="Helical" evidence="12">
    <location>
        <begin position="431"/>
        <end position="450"/>
    </location>
</feature>
<evidence type="ECO:0000256" key="11">
    <source>
        <dbReference type="ARBA" id="ARBA00023136"/>
    </source>
</evidence>
<keyword evidence="15" id="KW-1185">Reference proteome</keyword>
<dbReference type="GO" id="GO:0031501">
    <property type="term" value="C:mannosyltransferase complex"/>
    <property type="evidence" value="ECO:0007669"/>
    <property type="project" value="TreeGrafter"/>
</dbReference>
<dbReference type="Proteomes" id="UP000250140">
    <property type="component" value="Unassembled WGS sequence"/>
</dbReference>
<reference evidence="14 15" key="1">
    <citation type="journal article" date="2016" name="Nat. Commun.">
        <title>Ectomycorrhizal ecology is imprinted in the genome of the dominant symbiotic fungus Cenococcum geophilum.</title>
        <authorList>
            <consortium name="DOE Joint Genome Institute"/>
            <person name="Peter M."/>
            <person name="Kohler A."/>
            <person name="Ohm R.A."/>
            <person name="Kuo A."/>
            <person name="Krutzmann J."/>
            <person name="Morin E."/>
            <person name="Arend M."/>
            <person name="Barry K.W."/>
            <person name="Binder M."/>
            <person name="Choi C."/>
            <person name="Clum A."/>
            <person name="Copeland A."/>
            <person name="Grisel N."/>
            <person name="Haridas S."/>
            <person name="Kipfer T."/>
            <person name="LaButti K."/>
            <person name="Lindquist E."/>
            <person name="Lipzen A."/>
            <person name="Maire R."/>
            <person name="Meier B."/>
            <person name="Mihaltcheva S."/>
            <person name="Molinier V."/>
            <person name="Murat C."/>
            <person name="Poggeler S."/>
            <person name="Quandt C.A."/>
            <person name="Sperisen C."/>
            <person name="Tritt A."/>
            <person name="Tisserant E."/>
            <person name="Crous P.W."/>
            <person name="Henrissat B."/>
            <person name="Nehls U."/>
            <person name="Egli S."/>
            <person name="Spatafora J.W."/>
            <person name="Grigoriev I.V."/>
            <person name="Martin F.M."/>
        </authorList>
    </citation>
    <scope>NUCLEOTIDE SEQUENCE [LARGE SCALE GENOMIC DNA]</scope>
    <source>
        <strain evidence="14 15">CBS 207.34</strain>
    </source>
</reference>
<keyword evidence="7 12" id="KW-0808">Transferase</keyword>
<evidence type="ECO:0000256" key="12">
    <source>
        <dbReference type="RuleBase" id="RU363112"/>
    </source>
</evidence>
<dbReference type="GO" id="GO:0006506">
    <property type="term" value="P:GPI anchor biosynthetic process"/>
    <property type="evidence" value="ECO:0007669"/>
    <property type="project" value="UniProtKB-UniPathway"/>
</dbReference>
<keyword evidence="6 12" id="KW-0328">Glycosyltransferase</keyword>
<evidence type="ECO:0000256" key="2">
    <source>
        <dbReference type="ARBA" id="ARBA00004687"/>
    </source>
</evidence>
<evidence type="ECO:0000256" key="4">
    <source>
        <dbReference type="ARBA" id="ARBA00013795"/>
    </source>
</evidence>
<comment type="subcellular location">
    <subcellularLocation>
        <location evidence="1 12">Endoplasmic reticulum membrane</location>
        <topology evidence="1 12">Multi-pass membrane protein</topology>
    </subcellularLocation>
</comment>
<dbReference type="EMBL" id="KV750885">
    <property type="protein sequence ID" value="OCL02726.1"/>
    <property type="molecule type" value="Genomic_DNA"/>
</dbReference>
<comment type="similarity">
    <text evidence="3 12">Belongs to the PIGV family.</text>
</comment>